<reference evidence="9" key="1">
    <citation type="submission" date="2021-01" db="EMBL/GenBank/DDBJ databases">
        <authorList>
            <person name="Corre E."/>
            <person name="Pelletier E."/>
            <person name="Niang G."/>
            <person name="Scheremetjew M."/>
            <person name="Finn R."/>
            <person name="Kale V."/>
            <person name="Holt S."/>
            <person name="Cochrane G."/>
            <person name="Meng A."/>
            <person name="Brown T."/>
            <person name="Cohen L."/>
        </authorList>
    </citation>
    <scope>NUCLEOTIDE SEQUENCE</scope>
    <source>
        <strain evidence="9">CCMP 769</strain>
    </source>
</reference>
<feature type="transmembrane region" description="Helical" evidence="7">
    <location>
        <begin position="315"/>
        <end position="331"/>
    </location>
</feature>
<dbReference type="PANTHER" id="PTHR33567:SF3">
    <property type="entry name" value="CHROMATE ION TRANSPORTER (EUROFUNG)"/>
    <property type="match status" value="1"/>
</dbReference>
<keyword evidence="5 7" id="KW-1133">Transmembrane helix</keyword>
<keyword evidence="6 7" id="KW-0472">Membrane</keyword>
<feature type="transmembrane region" description="Helical" evidence="7">
    <location>
        <begin position="183"/>
        <end position="203"/>
    </location>
</feature>
<dbReference type="GO" id="GO:0005886">
    <property type="term" value="C:plasma membrane"/>
    <property type="evidence" value="ECO:0007669"/>
    <property type="project" value="UniProtKB-SubCell"/>
</dbReference>
<evidence type="ECO:0000256" key="2">
    <source>
        <dbReference type="ARBA" id="ARBA00005262"/>
    </source>
</evidence>
<evidence type="ECO:0000256" key="6">
    <source>
        <dbReference type="ARBA" id="ARBA00023136"/>
    </source>
</evidence>
<comment type="similarity">
    <text evidence="2">Belongs to the chromate ion transporter (CHR) (TC 2.A.51) family.</text>
</comment>
<dbReference type="GO" id="GO:0015109">
    <property type="term" value="F:chromate transmembrane transporter activity"/>
    <property type="evidence" value="ECO:0007669"/>
    <property type="project" value="InterPro"/>
</dbReference>
<feature type="transmembrane region" description="Helical" evidence="7">
    <location>
        <begin position="464"/>
        <end position="484"/>
    </location>
</feature>
<feature type="transmembrane region" description="Helical" evidence="7">
    <location>
        <begin position="410"/>
        <end position="434"/>
    </location>
</feature>
<feature type="transmembrane region" description="Helical" evidence="7">
    <location>
        <begin position="283"/>
        <end position="303"/>
    </location>
</feature>
<comment type="subcellular location">
    <subcellularLocation>
        <location evidence="1">Cell membrane</location>
        <topology evidence="1">Multi-pass membrane protein</topology>
    </subcellularLocation>
</comment>
<feature type="transmembrane region" description="Helical" evidence="7">
    <location>
        <begin position="440"/>
        <end position="457"/>
    </location>
</feature>
<evidence type="ECO:0008006" key="11">
    <source>
        <dbReference type="Google" id="ProtNLM"/>
    </source>
</evidence>
<evidence type="ECO:0000313" key="8">
    <source>
        <dbReference type="EMBL" id="CAE0054453.1"/>
    </source>
</evidence>
<protein>
    <recommendedName>
        <fullName evidence="11">Chromate transporter</fullName>
    </recommendedName>
</protein>
<organism evidence="9">
    <name type="scientific">Rhodosorus marinus</name>
    <dbReference type="NCBI Taxonomy" id="101924"/>
    <lineage>
        <taxon>Eukaryota</taxon>
        <taxon>Rhodophyta</taxon>
        <taxon>Stylonematophyceae</taxon>
        <taxon>Stylonematales</taxon>
        <taxon>Stylonemataceae</taxon>
        <taxon>Rhodosorus</taxon>
    </lineage>
</organism>
<dbReference type="AlphaFoldDB" id="A0A7S2ZZC0"/>
<evidence type="ECO:0000313" key="10">
    <source>
        <dbReference type="EMBL" id="CAE0054458.1"/>
    </source>
</evidence>
<dbReference type="EMBL" id="HBHW01029023">
    <property type="protein sequence ID" value="CAE0054456.1"/>
    <property type="molecule type" value="Transcribed_RNA"/>
</dbReference>
<sequence length="504" mass="53604">MESDKLLEKGKEDLEKGTVFERSNAMKAGFEEEKAGLAEKKAGLAEEKADLEVPTKAHVLKEIDVGKHEVSEATWREMGRAFGSLGLVAFGGPVAHVALLHEQFVDKQTILGVSEQMFLELFSMCQALPGPSSTQLVTALGIVQAGWMGGLLSFSLFQLPGFFFMMVFGLMLSGSGGGVLNTISLFTHGLIAAAFAQVTIAAVSITHRVIQGDKAKAVIVMISTAVAVVTPPPQVKWMYPLLLAGGGLINYIKDSMSATDVSPSDQDPSMEFSKDITTKTANILFCVFGGVTALLFLIDAVFGSPSPVLFRLFDAFWRMGALVFGGGQVVLPMMMNEVVKRDFLSIEVFLNGFALVQVMPGPMFNLAPFVGAAVAGLPGAFVTAVGMFGPGVMLVFAVLPFWGFLRKTKLITACLPGVTASAGGLINSAVYFFLMKSLSSPLAFAIASITIGLTVFFQYAAPITILFGGFLGMIFIAMGVGGPFCEVPWWTSRMTDEALLAVCG</sequence>
<keyword evidence="4 7" id="KW-0812">Transmembrane</keyword>
<feature type="transmembrane region" description="Helical" evidence="7">
    <location>
        <begin position="343"/>
        <end position="360"/>
    </location>
</feature>
<keyword evidence="3" id="KW-1003">Cell membrane</keyword>
<evidence type="ECO:0000256" key="3">
    <source>
        <dbReference type="ARBA" id="ARBA00022475"/>
    </source>
</evidence>
<dbReference type="EMBL" id="HBHW01029020">
    <property type="protein sequence ID" value="CAE0054453.1"/>
    <property type="molecule type" value="Transcribed_RNA"/>
</dbReference>
<dbReference type="InterPro" id="IPR003370">
    <property type="entry name" value="Chromate_transpt"/>
</dbReference>
<feature type="transmembrane region" description="Helical" evidence="7">
    <location>
        <begin position="151"/>
        <end position="171"/>
    </location>
</feature>
<evidence type="ECO:0000256" key="7">
    <source>
        <dbReference type="SAM" id="Phobius"/>
    </source>
</evidence>
<proteinExistence type="inferred from homology"/>
<evidence type="ECO:0000313" key="9">
    <source>
        <dbReference type="EMBL" id="CAE0054456.1"/>
    </source>
</evidence>
<name>A0A7S2ZZC0_9RHOD</name>
<dbReference type="PANTHER" id="PTHR33567">
    <property type="entry name" value="CHROMATE ION TRANSPORTER (EUROFUNG)"/>
    <property type="match status" value="1"/>
</dbReference>
<accession>A0A7S2ZZC0</accession>
<evidence type="ECO:0000256" key="4">
    <source>
        <dbReference type="ARBA" id="ARBA00022692"/>
    </source>
</evidence>
<evidence type="ECO:0000256" key="1">
    <source>
        <dbReference type="ARBA" id="ARBA00004651"/>
    </source>
</evidence>
<dbReference type="PIRSF" id="PIRSF004810">
    <property type="entry name" value="ChrA"/>
    <property type="match status" value="1"/>
</dbReference>
<dbReference type="NCBIfam" id="TIGR00937">
    <property type="entry name" value="2A51"/>
    <property type="match status" value="1"/>
</dbReference>
<feature type="transmembrane region" description="Helical" evidence="7">
    <location>
        <begin position="380"/>
        <end position="403"/>
    </location>
</feature>
<evidence type="ECO:0000256" key="5">
    <source>
        <dbReference type="ARBA" id="ARBA00022989"/>
    </source>
</evidence>
<dbReference type="EMBL" id="HBHW01029025">
    <property type="protein sequence ID" value="CAE0054458.1"/>
    <property type="molecule type" value="Transcribed_RNA"/>
</dbReference>
<gene>
    <name evidence="8" type="ORF">RMAR00112_LOCUS22482</name>
    <name evidence="9" type="ORF">RMAR00112_LOCUS22485</name>
    <name evidence="10" type="ORF">RMAR00112_LOCUS22487</name>
</gene>
<dbReference type="Pfam" id="PF02417">
    <property type="entry name" value="Chromate_transp"/>
    <property type="match status" value="2"/>
</dbReference>
<dbReference type="InterPro" id="IPR014047">
    <property type="entry name" value="Chr_Tranpt_l_chain"/>
</dbReference>